<gene>
    <name evidence="1" type="ORF">O6H91_10G042200</name>
</gene>
<evidence type="ECO:0000313" key="2">
    <source>
        <dbReference type="Proteomes" id="UP001162992"/>
    </source>
</evidence>
<sequence length="121" mass="13169">MGRTKLKEKKLPFASSKVVPAGNDTDSAPVQRKRGRPRKVPKEEPGTEEYKPDAVNNEKEQTSLFEEGKKRGRTKKTDESAEKNGVANGGGSEEPAKPQAVKREGSRRKGEPRRAAGVAGK</sequence>
<reference evidence="2" key="1">
    <citation type="journal article" date="2024" name="Proc. Natl. Acad. Sci. U.S.A.">
        <title>Extraordinary preservation of gene collinearity over three hundred million years revealed in homosporous lycophytes.</title>
        <authorList>
            <person name="Li C."/>
            <person name="Wickell D."/>
            <person name="Kuo L.Y."/>
            <person name="Chen X."/>
            <person name="Nie B."/>
            <person name="Liao X."/>
            <person name="Peng D."/>
            <person name="Ji J."/>
            <person name="Jenkins J."/>
            <person name="Williams M."/>
            <person name="Shu S."/>
            <person name="Plott C."/>
            <person name="Barry K."/>
            <person name="Rajasekar S."/>
            <person name="Grimwood J."/>
            <person name="Han X."/>
            <person name="Sun S."/>
            <person name="Hou Z."/>
            <person name="He W."/>
            <person name="Dai G."/>
            <person name="Sun C."/>
            <person name="Schmutz J."/>
            <person name="Leebens-Mack J.H."/>
            <person name="Li F.W."/>
            <person name="Wang L."/>
        </authorList>
    </citation>
    <scope>NUCLEOTIDE SEQUENCE [LARGE SCALE GENOMIC DNA]</scope>
    <source>
        <strain evidence="2">cv. PW_Plant_1</strain>
    </source>
</reference>
<comment type="caution">
    <text evidence="1">The sequence shown here is derived from an EMBL/GenBank/DDBJ whole genome shotgun (WGS) entry which is preliminary data.</text>
</comment>
<evidence type="ECO:0000313" key="1">
    <source>
        <dbReference type="EMBL" id="KAJ7541034.1"/>
    </source>
</evidence>
<keyword evidence="2" id="KW-1185">Reference proteome</keyword>
<proteinExistence type="predicted"/>
<organism evidence="1 2">
    <name type="scientific">Diphasiastrum complanatum</name>
    <name type="common">Issler's clubmoss</name>
    <name type="synonym">Lycopodium complanatum</name>
    <dbReference type="NCBI Taxonomy" id="34168"/>
    <lineage>
        <taxon>Eukaryota</taxon>
        <taxon>Viridiplantae</taxon>
        <taxon>Streptophyta</taxon>
        <taxon>Embryophyta</taxon>
        <taxon>Tracheophyta</taxon>
        <taxon>Lycopodiopsida</taxon>
        <taxon>Lycopodiales</taxon>
        <taxon>Lycopodiaceae</taxon>
        <taxon>Lycopodioideae</taxon>
        <taxon>Diphasiastrum</taxon>
    </lineage>
</organism>
<protein>
    <submittedName>
        <fullName evidence="1">Uncharacterized protein</fullName>
    </submittedName>
</protein>
<dbReference type="EMBL" id="CM055101">
    <property type="protein sequence ID" value="KAJ7541034.1"/>
    <property type="molecule type" value="Genomic_DNA"/>
</dbReference>
<dbReference type="Proteomes" id="UP001162992">
    <property type="component" value="Chromosome 10"/>
</dbReference>
<name>A0ACC2CG70_DIPCM</name>
<accession>A0ACC2CG70</accession>